<organism evidence="1">
    <name type="scientific">Zea mays</name>
    <name type="common">Maize</name>
    <dbReference type="NCBI Taxonomy" id="4577"/>
    <lineage>
        <taxon>Eukaryota</taxon>
        <taxon>Viridiplantae</taxon>
        <taxon>Streptophyta</taxon>
        <taxon>Embryophyta</taxon>
        <taxon>Tracheophyta</taxon>
        <taxon>Spermatophyta</taxon>
        <taxon>Magnoliopsida</taxon>
        <taxon>Liliopsida</taxon>
        <taxon>Poales</taxon>
        <taxon>Poaceae</taxon>
        <taxon>PACMAD clade</taxon>
        <taxon>Panicoideae</taxon>
        <taxon>Andropogonodae</taxon>
        <taxon>Andropogoneae</taxon>
        <taxon>Tripsacinae</taxon>
        <taxon>Zea</taxon>
    </lineage>
</organism>
<evidence type="ECO:0000313" key="1">
    <source>
        <dbReference type="EMBL" id="ACF86278.1"/>
    </source>
</evidence>
<dbReference type="EMBL" id="BT041273">
    <property type="protein sequence ID" value="ACF86278.1"/>
    <property type="molecule type" value="mRNA"/>
</dbReference>
<reference evidence="1" key="1">
    <citation type="journal article" date="2009" name="PLoS Genet.">
        <title>Sequencing, mapping, and analysis of 27,455 maize full-length cDNAs.</title>
        <authorList>
            <person name="Soderlund C."/>
            <person name="Descour A."/>
            <person name="Kudrna D."/>
            <person name="Bomhoff M."/>
            <person name="Boyd L."/>
            <person name="Currie J."/>
            <person name="Angelova A."/>
            <person name="Collura K."/>
            <person name="Wissotski M."/>
            <person name="Ashley E."/>
            <person name="Morrow D."/>
            <person name="Fernandes J."/>
            <person name="Walbot V."/>
            <person name="Yu Y."/>
        </authorList>
    </citation>
    <scope>NUCLEOTIDE SEQUENCE</scope>
    <source>
        <strain evidence="1">B73</strain>
    </source>
</reference>
<dbReference type="AlphaFoldDB" id="B4FVY5"/>
<accession>B4FVY5</accession>
<proteinExistence type="evidence at transcript level"/>
<name>B4FVY5_MAIZE</name>
<protein>
    <submittedName>
        <fullName evidence="1">Uncharacterized protein</fullName>
    </submittedName>
</protein>
<sequence length="51" mass="5913">MSLTTSSPDLRNQYHPEHLRSASLVMDHRHKVELHFGRPKIYVDASQTVII</sequence>